<dbReference type="PROSITE" id="PS01227">
    <property type="entry name" value="UPF0012"/>
    <property type="match status" value="1"/>
</dbReference>
<evidence type="ECO:0000256" key="2">
    <source>
        <dbReference type="ARBA" id="ARBA00022801"/>
    </source>
</evidence>
<dbReference type="OrthoDB" id="9811121at2"/>
<dbReference type="SUPFAM" id="SSF56317">
    <property type="entry name" value="Carbon-nitrogen hydrolase"/>
    <property type="match status" value="1"/>
</dbReference>
<evidence type="ECO:0000313" key="5">
    <source>
        <dbReference type="EMBL" id="PTQ66838.1"/>
    </source>
</evidence>
<name>A0A2T5H5H7_9RHOB</name>
<dbReference type="CDD" id="cd07576">
    <property type="entry name" value="R-amidase_like"/>
    <property type="match status" value="1"/>
</dbReference>
<organism evidence="5 6">
    <name type="scientific">Celeribacter persicus</name>
    <dbReference type="NCBI Taxonomy" id="1651082"/>
    <lineage>
        <taxon>Bacteria</taxon>
        <taxon>Pseudomonadati</taxon>
        <taxon>Pseudomonadota</taxon>
        <taxon>Alphaproteobacteria</taxon>
        <taxon>Rhodobacterales</taxon>
        <taxon>Roseobacteraceae</taxon>
        <taxon>Celeribacter</taxon>
    </lineage>
</organism>
<dbReference type="RefSeq" id="WP_107817920.1">
    <property type="nucleotide sequence ID" value="NZ_QAOH01000022.1"/>
</dbReference>
<dbReference type="InterPro" id="IPR001110">
    <property type="entry name" value="UPF0012_CS"/>
</dbReference>
<reference evidence="5 6" key="1">
    <citation type="submission" date="2018-04" db="EMBL/GenBank/DDBJ databases">
        <title>Genomic Encyclopedia of Archaeal and Bacterial Type Strains, Phase II (KMG-II): from individual species to whole genera.</title>
        <authorList>
            <person name="Goeker M."/>
        </authorList>
    </citation>
    <scope>NUCLEOTIDE SEQUENCE [LARGE SCALE GENOMIC DNA]</scope>
    <source>
        <strain evidence="5 6">DSM 100434</strain>
    </source>
</reference>
<evidence type="ECO:0000313" key="6">
    <source>
        <dbReference type="Proteomes" id="UP000244077"/>
    </source>
</evidence>
<evidence type="ECO:0000259" key="4">
    <source>
        <dbReference type="PROSITE" id="PS50263"/>
    </source>
</evidence>
<evidence type="ECO:0000256" key="1">
    <source>
        <dbReference type="ARBA" id="ARBA00010613"/>
    </source>
</evidence>
<feature type="region of interest" description="Disordered" evidence="3">
    <location>
        <begin position="237"/>
        <end position="288"/>
    </location>
</feature>
<feature type="compositionally biased region" description="Basic and acidic residues" evidence="3">
    <location>
        <begin position="239"/>
        <end position="251"/>
    </location>
</feature>
<comment type="caution">
    <text evidence="5">The sequence shown here is derived from an EMBL/GenBank/DDBJ whole genome shotgun (WGS) entry which is preliminary data.</text>
</comment>
<dbReference type="PANTHER" id="PTHR43674">
    <property type="entry name" value="NITRILASE C965.09-RELATED"/>
    <property type="match status" value="1"/>
</dbReference>
<comment type="similarity">
    <text evidence="1">Belongs to the carbon-nitrogen hydrolase superfamily. NIT1/NIT2 family.</text>
</comment>
<dbReference type="InterPro" id="IPR044083">
    <property type="entry name" value="RamA-like"/>
</dbReference>
<dbReference type="InterPro" id="IPR036526">
    <property type="entry name" value="C-N_Hydrolase_sf"/>
</dbReference>
<dbReference type="Pfam" id="PF00795">
    <property type="entry name" value="CN_hydrolase"/>
    <property type="match status" value="1"/>
</dbReference>
<dbReference type="PROSITE" id="PS50263">
    <property type="entry name" value="CN_HYDROLASE"/>
    <property type="match status" value="1"/>
</dbReference>
<keyword evidence="2" id="KW-0378">Hydrolase</keyword>
<dbReference type="InterPro" id="IPR050345">
    <property type="entry name" value="Aliph_Amidase/BUP"/>
</dbReference>
<dbReference type="Gene3D" id="3.60.110.10">
    <property type="entry name" value="Carbon-nitrogen hydrolase"/>
    <property type="match status" value="1"/>
</dbReference>
<sequence>MRIALYQTSPSSNGLASLRKALLAASKAGVDVLITPELFFPGYNQPQRHRSEAEALDGPRMQSLRAMIKEIGCALVLGWAERDGSDVYNAATCLDRFGTIVSHYRKVQLFGEMEHASFSHGTELAPPFDLCGRRCGLLICYDIEFPGHAASLAQAGAEVIFVPTANPKGYEHVQNILVPARAHEIRGFVAYANYCGADNGLDFGGGSTVAGPDGGAIERADTVEALLIVDLPELSDYPPEARSEKGADFRPADVATSISNKKMRRFAGQGKNRESASDQDREEGRPKR</sequence>
<protein>
    <submittedName>
        <fullName evidence="5">5-aminopentanamidase</fullName>
    </submittedName>
</protein>
<proteinExistence type="inferred from homology"/>
<dbReference type="EMBL" id="QAOH01000022">
    <property type="protein sequence ID" value="PTQ66838.1"/>
    <property type="molecule type" value="Genomic_DNA"/>
</dbReference>
<dbReference type="InterPro" id="IPR003010">
    <property type="entry name" value="C-N_Hydrolase"/>
</dbReference>
<dbReference type="GO" id="GO:0016811">
    <property type="term" value="F:hydrolase activity, acting on carbon-nitrogen (but not peptide) bonds, in linear amides"/>
    <property type="evidence" value="ECO:0007669"/>
    <property type="project" value="TreeGrafter"/>
</dbReference>
<dbReference type="PANTHER" id="PTHR43674:SF2">
    <property type="entry name" value="BETA-UREIDOPROPIONASE"/>
    <property type="match status" value="1"/>
</dbReference>
<keyword evidence="6" id="KW-1185">Reference proteome</keyword>
<accession>A0A2T5H5H7</accession>
<evidence type="ECO:0000256" key="3">
    <source>
        <dbReference type="SAM" id="MobiDB-lite"/>
    </source>
</evidence>
<dbReference type="AlphaFoldDB" id="A0A2T5H5H7"/>
<gene>
    <name evidence="5" type="ORF">C8N42_12226</name>
</gene>
<feature type="domain" description="CN hydrolase" evidence="4">
    <location>
        <begin position="1"/>
        <end position="233"/>
    </location>
</feature>
<feature type="compositionally biased region" description="Basic and acidic residues" evidence="3">
    <location>
        <begin position="271"/>
        <end position="288"/>
    </location>
</feature>
<dbReference type="Proteomes" id="UP000244077">
    <property type="component" value="Unassembled WGS sequence"/>
</dbReference>